<comment type="caution">
    <text evidence="2">The sequence shown here is derived from an EMBL/GenBank/DDBJ whole genome shotgun (WGS) entry which is preliminary data.</text>
</comment>
<evidence type="ECO:0000313" key="3">
    <source>
        <dbReference type="Proteomes" id="UP001165083"/>
    </source>
</evidence>
<dbReference type="EMBL" id="BSXW01012460">
    <property type="protein sequence ID" value="GMF65308.1"/>
    <property type="molecule type" value="Genomic_DNA"/>
</dbReference>
<evidence type="ECO:0000313" key="2">
    <source>
        <dbReference type="EMBL" id="GMF65308.1"/>
    </source>
</evidence>
<gene>
    <name evidence="2" type="ORF">Plil01_001799200</name>
</gene>
<dbReference type="AlphaFoldDB" id="A0A9W6YJY3"/>
<keyword evidence="3" id="KW-1185">Reference proteome</keyword>
<feature type="compositionally biased region" description="Polar residues" evidence="1">
    <location>
        <begin position="77"/>
        <end position="93"/>
    </location>
</feature>
<sequence>MSPISIEYCRLTPATSEPFPIGNRRDATFQVGCFGGTDRLQSLHRHPYQLDEVPKRERWFQKWQKDLNGAIEDNKSHSSNVTRYLSPSRRMSS</sequence>
<dbReference type="Proteomes" id="UP001165083">
    <property type="component" value="Unassembled WGS sequence"/>
</dbReference>
<protein>
    <submittedName>
        <fullName evidence="2">Unnamed protein product</fullName>
    </submittedName>
</protein>
<name>A0A9W6YJY3_9STRA</name>
<evidence type="ECO:0000256" key="1">
    <source>
        <dbReference type="SAM" id="MobiDB-lite"/>
    </source>
</evidence>
<reference evidence="2" key="1">
    <citation type="submission" date="2023-04" db="EMBL/GenBank/DDBJ databases">
        <title>Phytophthora lilii NBRC 32176.</title>
        <authorList>
            <person name="Ichikawa N."/>
            <person name="Sato H."/>
            <person name="Tonouchi N."/>
        </authorList>
    </citation>
    <scope>NUCLEOTIDE SEQUENCE</scope>
    <source>
        <strain evidence="2">NBRC 32176</strain>
    </source>
</reference>
<organism evidence="2 3">
    <name type="scientific">Phytophthora lilii</name>
    <dbReference type="NCBI Taxonomy" id="2077276"/>
    <lineage>
        <taxon>Eukaryota</taxon>
        <taxon>Sar</taxon>
        <taxon>Stramenopiles</taxon>
        <taxon>Oomycota</taxon>
        <taxon>Peronosporomycetes</taxon>
        <taxon>Peronosporales</taxon>
        <taxon>Peronosporaceae</taxon>
        <taxon>Phytophthora</taxon>
    </lineage>
</organism>
<feature type="region of interest" description="Disordered" evidence="1">
    <location>
        <begin position="71"/>
        <end position="93"/>
    </location>
</feature>
<accession>A0A9W6YJY3</accession>
<proteinExistence type="predicted"/>